<evidence type="ECO:0000259" key="2">
    <source>
        <dbReference type="Pfam" id="PF00144"/>
    </source>
</evidence>
<evidence type="ECO:0000313" key="4">
    <source>
        <dbReference type="Proteomes" id="UP000284250"/>
    </source>
</evidence>
<gene>
    <name evidence="3" type="ORF">D0T11_16850</name>
</gene>
<reference evidence="3 4" key="1">
    <citation type="submission" date="2018-09" db="EMBL/GenBank/DDBJ databases">
        <authorList>
            <person name="Zeman M."/>
            <person name="Pardy F."/>
        </authorList>
    </citation>
    <scope>NUCLEOTIDE SEQUENCE [LARGE SCALE GENOMIC DNA]</scope>
    <source>
        <strain evidence="3 4">CCM 8852</strain>
    </source>
</reference>
<sequence>MKRFLLFVLLTFCGFAAVAQQAELETLLRQKNIPGLQLIHTKGHRTTAYNLGRLRQDSAGAVTAESVFQAASLGKVVLAYLALRLHDQGRLNLDQPLLSYAPYPRLAAEPRAARVTARMVLTHTTGLPNWAENPFGPTWATSPLALRFAPDSCWNYSGEGFVWLQKTLEQISGQTLEALAQQEVFEPLKMRRSSFKWQPWFAGNTACGHDKAGQPTQVRRFAEPYAAYSLLTTATDYNHFLQALRTGRGLQPATARLLTTAASEANRCGKLPTPTDPFVAWATGVGLATTSAGPALWHWGNNDDFQGFFLVLPARRESLLFFTNSAHGLELTNDVLRLFIGPGEYRVMQWLAEE</sequence>
<keyword evidence="1" id="KW-0732">Signal</keyword>
<evidence type="ECO:0000313" key="3">
    <source>
        <dbReference type="EMBL" id="RIY07210.1"/>
    </source>
</evidence>
<name>A0A418QQ89_9BACT</name>
<protein>
    <submittedName>
        <fullName evidence="3">Class A beta-lactamase-related serine hydrolase</fullName>
    </submittedName>
</protein>
<dbReference type="InterPro" id="IPR050789">
    <property type="entry name" value="Diverse_Enzym_Activities"/>
</dbReference>
<dbReference type="OrthoDB" id="1357763at2"/>
<dbReference type="PANTHER" id="PTHR43283">
    <property type="entry name" value="BETA-LACTAMASE-RELATED"/>
    <property type="match status" value="1"/>
</dbReference>
<feature type="domain" description="Beta-lactamase-related" evidence="2">
    <location>
        <begin position="24"/>
        <end position="329"/>
    </location>
</feature>
<feature type="chain" id="PRO_5019041731" evidence="1">
    <location>
        <begin position="20"/>
        <end position="354"/>
    </location>
</feature>
<proteinExistence type="predicted"/>
<dbReference type="Pfam" id="PF00144">
    <property type="entry name" value="Beta-lactamase"/>
    <property type="match status" value="1"/>
</dbReference>
<accession>A0A418QQ89</accession>
<keyword evidence="3" id="KW-0378">Hydrolase</keyword>
<keyword evidence="4" id="KW-1185">Reference proteome</keyword>
<dbReference type="AlphaFoldDB" id="A0A418QQ89"/>
<evidence type="ECO:0000256" key="1">
    <source>
        <dbReference type="SAM" id="SignalP"/>
    </source>
</evidence>
<dbReference type="PANTHER" id="PTHR43283:SF18">
    <property type="match status" value="1"/>
</dbReference>
<dbReference type="EMBL" id="QYCN01000031">
    <property type="protein sequence ID" value="RIY07210.1"/>
    <property type="molecule type" value="Genomic_DNA"/>
</dbReference>
<dbReference type="RefSeq" id="WP_119656978.1">
    <property type="nucleotide sequence ID" value="NZ_JBHUOI010000012.1"/>
</dbReference>
<reference evidence="3 4" key="2">
    <citation type="submission" date="2019-01" db="EMBL/GenBank/DDBJ databases">
        <title>Hymenobacter humicola sp. nov., isolated from soils in Antarctica.</title>
        <authorList>
            <person name="Sedlacek I."/>
            <person name="Holochova P."/>
            <person name="Kralova S."/>
            <person name="Pantucek R."/>
            <person name="Stankova E."/>
            <person name="Vrbovska V."/>
            <person name="Kristofova L."/>
            <person name="Svec P."/>
            <person name="Busse H.-J."/>
        </authorList>
    </citation>
    <scope>NUCLEOTIDE SEQUENCE [LARGE SCALE GENOMIC DNA]</scope>
    <source>
        <strain evidence="3 4">CCM 8852</strain>
    </source>
</reference>
<dbReference type="InterPro" id="IPR012338">
    <property type="entry name" value="Beta-lactam/transpept-like"/>
</dbReference>
<dbReference type="InterPro" id="IPR001466">
    <property type="entry name" value="Beta-lactam-related"/>
</dbReference>
<comment type="caution">
    <text evidence="3">The sequence shown here is derived from an EMBL/GenBank/DDBJ whole genome shotgun (WGS) entry which is preliminary data.</text>
</comment>
<dbReference type="Proteomes" id="UP000284250">
    <property type="component" value="Unassembled WGS sequence"/>
</dbReference>
<dbReference type="SUPFAM" id="SSF56601">
    <property type="entry name" value="beta-lactamase/transpeptidase-like"/>
    <property type="match status" value="1"/>
</dbReference>
<feature type="signal peptide" evidence="1">
    <location>
        <begin position="1"/>
        <end position="19"/>
    </location>
</feature>
<organism evidence="3 4">
    <name type="scientific">Hymenobacter rubripertinctus</name>
    <dbReference type="NCBI Taxonomy" id="2029981"/>
    <lineage>
        <taxon>Bacteria</taxon>
        <taxon>Pseudomonadati</taxon>
        <taxon>Bacteroidota</taxon>
        <taxon>Cytophagia</taxon>
        <taxon>Cytophagales</taxon>
        <taxon>Hymenobacteraceae</taxon>
        <taxon>Hymenobacter</taxon>
    </lineage>
</organism>
<dbReference type="GO" id="GO:0016787">
    <property type="term" value="F:hydrolase activity"/>
    <property type="evidence" value="ECO:0007669"/>
    <property type="project" value="UniProtKB-KW"/>
</dbReference>
<dbReference type="Gene3D" id="3.40.710.10">
    <property type="entry name" value="DD-peptidase/beta-lactamase superfamily"/>
    <property type="match status" value="1"/>
</dbReference>